<name>A0A4C1SV21_EUMVA</name>
<accession>A0A4C1SV21</accession>
<sequence>MNGLEGGVGSRKYRCSKNKVRVSSDVQEYTCALYALNARVPRGGRKIPQFVRRAPSMQAALFNSLRRRTNEFNVNFWVILVCYTKLKEIRQQENSNFLRQ</sequence>
<dbReference type="AlphaFoldDB" id="A0A4C1SV21"/>
<protein>
    <submittedName>
        <fullName evidence="1">Uncharacterized protein</fullName>
    </submittedName>
</protein>
<gene>
    <name evidence="1" type="ORF">EVAR_5098_1</name>
</gene>
<reference evidence="1 2" key="1">
    <citation type="journal article" date="2019" name="Commun. Biol.">
        <title>The bagworm genome reveals a unique fibroin gene that provides high tensile strength.</title>
        <authorList>
            <person name="Kono N."/>
            <person name="Nakamura H."/>
            <person name="Ohtoshi R."/>
            <person name="Tomita M."/>
            <person name="Numata K."/>
            <person name="Arakawa K."/>
        </authorList>
    </citation>
    <scope>NUCLEOTIDE SEQUENCE [LARGE SCALE GENOMIC DNA]</scope>
</reference>
<dbReference type="EMBL" id="BGZK01000019">
    <property type="protein sequence ID" value="GBP05785.1"/>
    <property type="molecule type" value="Genomic_DNA"/>
</dbReference>
<dbReference type="Proteomes" id="UP000299102">
    <property type="component" value="Unassembled WGS sequence"/>
</dbReference>
<evidence type="ECO:0000313" key="2">
    <source>
        <dbReference type="Proteomes" id="UP000299102"/>
    </source>
</evidence>
<comment type="caution">
    <text evidence="1">The sequence shown here is derived from an EMBL/GenBank/DDBJ whole genome shotgun (WGS) entry which is preliminary data.</text>
</comment>
<proteinExistence type="predicted"/>
<organism evidence="1 2">
    <name type="scientific">Eumeta variegata</name>
    <name type="common">Bagworm moth</name>
    <name type="synonym">Eumeta japonica</name>
    <dbReference type="NCBI Taxonomy" id="151549"/>
    <lineage>
        <taxon>Eukaryota</taxon>
        <taxon>Metazoa</taxon>
        <taxon>Ecdysozoa</taxon>
        <taxon>Arthropoda</taxon>
        <taxon>Hexapoda</taxon>
        <taxon>Insecta</taxon>
        <taxon>Pterygota</taxon>
        <taxon>Neoptera</taxon>
        <taxon>Endopterygota</taxon>
        <taxon>Lepidoptera</taxon>
        <taxon>Glossata</taxon>
        <taxon>Ditrysia</taxon>
        <taxon>Tineoidea</taxon>
        <taxon>Psychidae</taxon>
        <taxon>Oiketicinae</taxon>
        <taxon>Eumeta</taxon>
    </lineage>
</organism>
<evidence type="ECO:0000313" key="1">
    <source>
        <dbReference type="EMBL" id="GBP05785.1"/>
    </source>
</evidence>
<keyword evidence="2" id="KW-1185">Reference proteome</keyword>